<dbReference type="PROSITE" id="PS00893">
    <property type="entry name" value="NUDIX_BOX"/>
    <property type="match status" value="1"/>
</dbReference>
<dbReference type="GO" id="GO:0016787">
    <property type="term" value="F:hydrolase activity"/>
    <property type="evidence" value="ECO:0007669"/>
    <property type="project" value="UniProtKB-KW"/>
</dbReference>
<dbReference type="OrthoDB" id="9806150at2"/>
<comment type="cofactor">
    <cofactor evidence="1">
        <name>Mg(2+)</name>
        <dbReference type="ChEBI" id="CHEBI:18420"/>
    </cofactor>
</comment>
<dbReference type="eggNOG" id="COG0494">
    <property type="taxonomic scope" value="Bacteria"/>
</dbReference>
<dbReference type="InterPro" id="IPR020084">
    <property type="entry name" value="NUDIX_hydrolase_CS"/>
</dbReference>
<dbReference type="FunFam" id="3.90.79.10:FF:000024">
    <property type="entry name" value="ADP-ribose pyrophosphatase"/>
    <property type="match status" value="1"/>
</dbReference>
<dbReference type="Gene3D" id="3.90.79.10">
    <property type="entry name" value="Nucleoside Triphosphate Pyrophosphohydrolase"/>
    <property type="match status" value="1"/>
</dbReference>
<dbReference type="PANTHER" id="PTHR11839">
    <property type="entry name" value="UDP/ADP-SUGAR PYROPHOSPHATASE"/>
    <property type="match status" value="1"/>
</dbReference>
<dbReference type="GO" id="GO:0006753">
    <property type="term" value="P:nucleoside phosphate metabolic process"/>
    <property type="evidence" value="ECO:0007669"/>
    <property type="project" value="TreeGrafter"/>
</dbReference>
<evidence type="ECO:0000256" key="1">
    <source>
        <dbReference type="ARBA" id="ARBA00001946"/>
    </source>
</evidence>
<keyword evidence="2 4" id="KW-0378">Hydrolase</keyword>
<dbReference type="HOGENOM" id="CLU_062658_5_1_9"/>
<dbReference type="InterPro" id="IPR015797">
    <property type="entry name" value="NUDIX_hydrolase-like_dom_sf"/>
</dbReference>
<accession>B1I4F8</accession>
<keyword evidence="5" id="KW-1185">Reference proteome</keyword>
<dbReference type="InterPro" id="IPR000086">
    <property type="entry name" value="NUDIX_hydrolase_dom"/>
</dbReference>
<evidence type="ECO:0000256" key="2">
    <source>
        <dbReference type="ARBA" id="ARBA00022801"/>
    </source>
</evidence>
<evidence type="ECO:0000313" key="4">
    <source>
        <dbReference type="EMBL" id="ACA59835.1"/>
    </source>
</evidence>
<evidence type="ECO:0000259" key="3">
    <source>
        <dbReference type="PROSITE" id="PS51462"/>
    </source>
</evidence>
<dbReference type="STRING" id="477974.Daud_1325"/>
<reference evidence="4 5" key="2">
    <citation type="journal article" date="2008" name="Science">
        <title>Environmental genomics reveals a single-species ecosystem deep within Earth.</title>
        <authorList>
            <person name="Chivian D."/>
            <person name="Brodie E.L."/>
            <person name="Alm E.J."/>
            <person name="Culley D.E."/>
            <person name="Dehal P.S."/>
            <person name="Desantis T.Z."/>
            <person name="Gihring T.M."/>
            <person name="Lapidus A."/>
            <person name="Lin L.H."/>
            <person name="Lowry S.R."/>
            <person name="Moser D.P."/>
            <person name="Richardson P.M."/>
            <person name="Southam G."/>
            <person name="Wanger G."/>
            <person name="Pratt L.M."/>
            <person name="Andersen G.L."/>
            <person name="Hazen T.C."/>
            <person name="Brockman F.J."/>
            <person name="Arkin A.P."/>
            <person name="Onstott T.C."/>
        </authorList>
    </citation>
    <scope>NUCLEOTIDE SEQUENCE [LARGE SCALE GENOMIC DNA]</scope>
    <source>
        <strain evidence="4 5">MP104C</strain>
    </source>
</reference>
<protein>
    <submittedName>
        <fullName evidence="4">NUDIX hydrolase</fullName>
    </submittedName>
</protein>
<dbReference type="Proteomes" id="UP000008544">
    <property type="component" value="Chromosome"/>
</dbReference>
<dbReference type="PANTHER" id="PTHR11839:SF18">
    <property type="entry name" value="NUDIX HYDROLASE DOMAIN-CONTAINING PROTEIN"/>
    <property type="match status" value="1"/>
</dbReference>
<gene>
    <name evidence="4" type="ordered locus">Daud_1325</name>
</gene>
<evidence type="ECO:0000313" key="5">
    <source>
        <dbReference type="Proteomes" id="UP000008544"/>
    </source>
</evidence>
<organism evidence="4 5">
    <name type="scientific">Desulforudis audaxviator (strain MP104C)</name>
    <dbReference type="NCBI Taxonomy" id="477974"/>
    <lineage>
        <taxon>Bacteria</taxon>
        <taxon>Bacillati</taxon>
        <taxon>Bacillota</taxon>
        <taxon>Clostridia</taxon>
        <taxon>Thermoanaerobacterales</taxon>
        <taxon>Candidatus Desulforudaceae</taxon>
        <taxon>Candidatus Desulforudis</taxon>
    </lineage>
</organism>
<dbReference type="PROSITE" id="PS51462">
    <property type="entry name" value="NUDIX"/>
    <property type="match status" value="1"/>
</dbReference>
<dbReference type="GO" id="GO:0019693">
    <property type="term" value="P:ribose phosphate metabolic process"/>
    <property type="evidence" value="ECO:0007669"/>
    <property type="project" value="TreeGrafter"/>
</dbReference>
<reference evidence="5" key="1">
    <citation type="submission" date="2007-10" db="EMBL/GenBank/DDBJ databases">
        <title>Complete sequence of chromosome of Desulforudis audaxviator MP104C.</title>
        <authorList>
            <person name="Copeland A."/>
            <person name="Lucas S."/>
            <person name="Lapidus A."/>
            <person name="Barry K."/>
            <person name="Glavina del Rio T."/>
            <person name="Dalin E."/>
            <person name="Tice H."/>
            <person name="Bruce D."/>
            <person name="Pitluck S."/>
            <person name="Lowry S.R."/>
            <person name="Larimer F."/>
            <person name="Land M.L."/>
            <person name="Hauser L."/>
            <person name="Kyrpides N."/>
            <person name="Ivanova N.N."/>
            <person name="Richardson P."/>
        </authorList>
    </citation>
    <scope>NUCLEOTIDE SEQUENCE [LARGE SCALE GENOMIC DNA]</scope>
    <source>
        <strain evidence="5">MP104C</strain>
    </source>
</reference>
<dbReference type="SUPFAM" id="SSF55811">
    <property type="entry name" value="Nudix"/>
    <property type="match status" value="1"/>
</dbReference>
<dbReference type="EMBL" id="CP000860">
    <property type="protein sequence ID" value="ACA59835.1"/>
    <property type="molecule type" value="Genomic_DNA"/>
</dbReference>
<dbReference type="KEGG" id="dau:Daud_1325"/>
<sequence>MSLKEKRLASEYVFRGKILRVRVDTVLLPDGRTGSREVVEYAGAVAVVALDALGRVVLVRQYRYPVGEELLEIPAGKLEAGEDPLACARRELLEETGFAARDWRLVCSYYSTPGFTSERMYVFLATELKAKEVSADADEFIEVELVPLEEALAMISEGTIRDGKSLVGLLTVAREMG</sequence>
<dbReference type="AlphaFoldDB" id="B1I4F8"/>
<name>B1I4F8_DESAP</name>
<dbReference type="GO" id="GO:0005829">
    <property type="term" value="C:cytosol"/>
    <property type="evidence" value="ECO:0007669"/>
    <property type="project" value="TreeGrafter"/>
</dbReference>
<feature type="domain" description="Nudix hydrolase" evidence="3">
    <location>
        <begin position="40"/>
        <end position="168"/>
    </location>
</feature>
<proteinExistence type="predicted"/>
<dbReference type="Pfam" id="PF00293">
    <property type="entry name" value="NUDIX"/>
    <property type="match status" value="1"/>
</dbReference>
<dbReference type="RefSeq" id="WP_012302420.1">
    <property type="nucleotide sequence ID" value="NC_010424.1"/>
</dbReference>